<dbReference type="SUPFAM" id="SSF52266">
    <property type="entry name" value="SGNH hydrolase"/>
    <property type="match status" value="1"/>
</dbReference>
<dbReference type="GeneID" id="61173263"/>
<dbReference type="InterPro" id="IPR051532">
    <property type="entry name" value="Ester_Hydrolysis_Enzymes"/>
</dbReference>
<dbReference type="AlphaFoldDB" id="A0A0E3B5F5"/>
<organism evidence="2">
    <name type="scientific">Leptospira borgpetersenii serovar Ballum</name>
    <dbReference type="NCBI Taxonomy" id="280505"/>
    <lineage>
        <taxon>Bacteria</taxon>
        <taxon>Pseudomonadati</taxon>
        <taxon>Spirochaetota</taxon>
        <taxon>Spirochaetia</taxon>
        <taxon>Leptospirales</taxon>
        <taxon>Leptospiraceae</taxon>
        <taxon>Leptospira</taxon>
    </lineage>
</organism>
<proteinExistence type="predicted"/>
<feature type="domain" description="SGNH hydrolase-type esterase" evidence="1">
    <location>
        <begin position="49"/>
        <end position="201"/>
    </location>
</feature>
<dbReference type="InterPro" id="IPR013830">
    <property type="entry name" value="SGNH_hydro"/>
</dbReference>
<dbReference type="Pfam" id="PF13472">
    <property type="entry name" value="Lipase_GDSL_2"/>
    <property type="match status" value="1"/>
</dbReference>
<dbReference type="CDD" id="cd00229">
    <property type="entry name" value="SGNH_hydrolase"/>
    <property type="match status" value="1"/>
</dbReference>
<dbReference type="InterPro" id="IPR036514">
    <property type="entry name" value="SGNH_hydro_sf"/>
</dbReference>
<dbReference type="PANTHER" id="PTHR30383:SF5">
    <property type="entry name" value="SGNH HYDROLASE-TYPE ESTERASE DOMAIN-CONTAINING PROTEIN"/>
    <property type="match status" value="1"/>
</dbReference>
<sequence>MNSFWLRRILQFQNILFFLLISCVGKESEQHGLSLLLPLVGPLLKVGIIGDSLSQESDGFGLREKLGFRFTVTDYSVSGRYVPTWLQTIGTALTERQDLLILELGTNDVSGYPVDQFPKNYENLLDLIQSHSNAMILVTILPPTAQPGYRANILQINSYLKGLSSRYPTADMESVFLERENTIPLYSQTDLVHPNPVGYDLMGAVYTDVIHKLYIK</sequence>
<name>A0A0E3B5F5_LEPBO</name>
<dbReference type="PANTHER" id="PTHR30383">
    <property type="entry name" value="THIOESTERASE 1/PROTEASE 1/LYSOPHOSPHOLIPASE L1"/>
    <property type="match status" value="1"/>
</dbReference>
<dbReference type="PATRIC" id="fig|280505.15.peg.3084"/>
<gene>
    <name evidence="2" type="ORF">LBBP_03163</name>
</gene>
<dbReference type="PROSITE" id="PS51257">
    <property type="entry name" value="PROKAR_LIPOPROTEIN"/>
    <property type="match status" value="1"/>
</dbReference>
<dbReference type="Gene3D" id="3.40.50.1110">
    <property type="entry name" value="SGNH hydrolase"/>
    <property type="match status" value="1"/>
</dbReference>
<evidence type="ECO:0000313" key="3">
    <source>
        <dbReference type="Proteomes" id="UP000058857"/>
    </source>
</evidence>
<accession>A0A0E3B5F5</accession>
<evidence type="ECO:0000259" key="1">
    <source>
        <dbReference type="Pfam" id="PF13472"/>
    </source>
</evidence>
<dbReference type="EMBL" id="CP012029">
    <property type="protein sequence ID" value="ALO27368.1"/>
    <property type="molecule type" value="Genomic_DNA"/>
</dbReference>
<dbReference type="RefSeq" id="WP_002729198.1">
    <property type="nucleotide sequence ID" value="NZ_CP012029.1"/>
</dbReference>
<evidence type="ECO:0000313" key="2">
    <source>
        <dbReference type="EMBL" id="ALO27368.1"/>
    </source>
</evidence>
<reference evidence="2 3" key="1">
    <citation type="journal article" date="2015" name="PLoS Negl. Trop. Dis.">
        <title>Distribution of Plasmids in Distinct Leptospira Pathogenic Species.</title>
        <authorList>
            <person name="Wang Y."/>
            <person name="Zhuang X."/>
            <person name="Zhong Y."/>
            <person name="Zhang C."/>
            <person name="Zhang Y."/>
            <person name="Zeng L."/>
            <person name="Zhu Y."/>
            <person name="He P."/>
            <person name="Dong K."/>
            <person name="Pal U."/>
            <person name="Guo X."/>
            <person name="Qin J."/>
        </authorList>
    </citation>
    <scope>NUCLEOTIDE SEQUENCE [LARGE SCALE GENOMIC DNA]</scope>
    <source>
        <strain evidence="2 3">56604</strain>
    </source>
</reference>
<dbReference type="Proteomes" id="UP000058857">
    <property type="component" value="Chromosome 1"/>
</dbReference>
<protein>
    <submittedName>
        <fullName evidence="2">Lipase/esterase</fullName>
    </submittedName>
</protein>
<dbReference type="GO" id="GO:0004622">
    <property type="term" value="F:phosphatidylcholine lysophospholipase activity"/>
    <property type="evidence" value="ECO:0007669"/>
    <property type="project" value="TreeGrafter"/>
</dbReference>